<dbReference type="RefSeq" id="WP_095746726.1">
    <property type="nucleotide sequence ID" value="NZ_CP023284.1"/>
</dbReference>
<evidence type="ECO:0000256" key="2">
    <source>
        <dbReference type="SAM" id="SignalP"/>
    </source>
</evidence>
<organism evidence="3 4">
    <name type="scientific">Variovorax boronicumulans</name>
    <dbReference type="NCBI Taxonomy" id="436515"/>
    <lineage>
        <taxon>Bacteria</taxon>
        <taxon>Pseudomonadati</taxon>
        <taxon>Pseudomonadota</taxon>
        <taxon>Betaproteobacteria</taxon>
        <taxon>Burkholderiales</taxon>
        <taxon>Comamonadaceae</taxon>
        <taxon>Variovorax</taxon>
    </lineage>
</organism>
<evidence type="ECO:0000313" key="3">
    <source>
        <dbReference type="EMBL" id="ATA56623.1"/>
    </source>
</evidence>
<keyword evidence="1 2" id="KW-0732">Signal</keyword>
<feature type="chain" id="PRO_5013146015" evidence="2">
    <location>
        <begin position="28"/>
        <end position="343"/>
    </location>
</feature>
<dbReference type="PROSITE" id="PS00160">
    <property type="entry name" value="ALDOLASE_KDPG_KHG_2"/>
    <property type="match status" value="1"/>
</dbReference>
<dbReference type="NCBIfam" id="NF037995">
    <property type="entry name" value="TRAP_S1"/>
    <property type="match status" value="1"/>
</dbReference>
<sequence>MPKKLPHRLAATCLVLSAFLAAGLAAAQNIQERTFKFAFVNQKEHPQGMGAQRFSEIVEKKSGGKMKVKLFPSGVLGGDASVIASLQGGTVEMTMAIPGLLSGMAREFSLFDLPFLFNNEKEADFVLDGPVGRKLLDKLPEKGLIGLTYFEHGFRNVTNSRRPVAKMEDLQGLKLRVMQIPVMIDAFRALGANPSPLPLPEVYTALEQKAVDGQENPYSLVEASKYYEIQKYGSNTRHVFNPVVLLFSKKRWEQLSEDERKILLDAARETQPFQRAANRDVNARAAEFLKGQGMVLTEFPAAERERLREKLAPVTDKHVKQIDPALTQELFSELGKARGSAAR</sequence>
<dbReference type="InterPro" id="IPR031338">
    <property type="entry name" value="KDPG/KHG_AS_2"/>
</dbReference>
<dbReference type="PANTHER" id="PTHR33376">
    <property type="match status" value="1"/>
</dbReference>
<protein>
    <submittedName>
        <fullName evidence="3">ABC transporter substrate-binding protein</fullName>
    </submittedName>
</protein>
<dbReference type="Gene3D" id="3.40.190.170">
    <property type="entry name" value="Bacterial extracellular solute-binding protein, family 7"/>
    <property type="match status" value="1"/>
</dbReference>
<dbReference type="KEGG" id="vbo:CKY39_27850"/>
<dbReference type="CDD" id="cd13679">
    <property type="entry name" value="PBP2_TRAP_YiaO_like"/>
    <property type="match status" value="1"/>
</dbReference>
<evidence type="ECO:0000313" key="4">
    <source>
        <dbReference type="Proteomes" id="UP000217154"/>
    </source>
</evidence>
<dbReference type="PIRSF" id="PIRSF006470">
    <property type="entry name" value="DctB"/>
    <property type="match status" value="1"/>
</dbReference>
<reference evidence="3 4" key="1">
    <citation type="submission" date="2017-09" db="EMBL/GenBank/DDBJ databases">
        <title>The diverse metabolic capabilities of V. boronicumulans make it an excellent choice for continued studies on novel biodegradation.</title>
        <authorList>
            <person name="Sun S."/>
        </authorList>
    </citation>
    <scope>NUCLEOTIDE SEQUENCE [LARGE SCALE GENOMIC DNA]</scope>
    <source>
        <strain evidence="3 4">J1</strain>
    </source>
</reference>
<dbReference type="GO" id="GO:0030246">
    <property type="term" value="F:carbohydrate binding"/>
    <property type="evidence" value="ECO:0007669"/>
    <property type="project" value="TreeGrafter"/>
</dbReference>
<dbReference type="PANTHER" id="PTHR33376:SF2">
    <property type="entry name" value="DICARBOXYLATE-BINDING PERIPLASMIC PROTEIN"/>
    <property type="match status" value="1"/>
</dbReference>
<evidence type="ECO:0000256" key="1">
    <source>
        <dbReference type="ARBA" id="ARBA00022729"/>
    </source>
</evidence>
<dbReference type="Pfam" id="PF03480">
    <property type="entry name" value="DctP"/>
    <property type="match status" value="1"/>
</dbReference>
<dbReference type="GO" id="GO:0055085">
    <property type="term" value="P:transmembrane transport"/>
    <property type="evidence" value="ECO:0007669"/>
    <property type="project" value="InterPro"/>
</dbReference>
<accession>A0A250DRP6</accession>
<dbReference type="InterPro" id="IPR018389">
    <property type="entry name" value="DctP_fam"/>
</dbReference>
<dbReference type="GO" id="GO:0030288">
    <property type="term" value="C:outer membrane-bounded periplasmic space"/>
    <property type="evidence" value="ECO:0007669"/>
    <property type="project" value="InterPro"/>
</dbReference>
<dbReference type="Proteomes" id="UP000217154">
    <property type="component" value="Chromosome"/>
</dbReference>
<dbReference type="InterPro" id="IPR004682">
    <property type="entry name" value="TRAP_DctP"/>
</dbReference>
<dbReference type="InterPro" id="IPR038404">
    <property type="entry name" value="TRAP_DctP_sf"/>
</dbReference>
<dbReference type="AlphaFoldDB" id="A0A250DRP6"/>
<gene>
    <name evidence="3" type="ORF">CKY39_27850</name>
</gene>
<dbReference type="EMBL" id="CP023284">
    <property type="protein sequence ID" value="ATA56623.1"/>
    <property type="molecule type" value="Genomic_DNA"/>
</dbReference>
<proteinExistence type="predicted"/>
<feature type="signal peptide" evidence="2">
    <location>
        <begin position="1"/>
        <end position="27"/>
    </location>
</feature>
<name>A0A250DRP6_9BURK</name>
<dbReference type="NCBIfam" id="TIGR00787">
    <property type="entry name" value="dctP"/>
    <property type="match status" value="1"/>
</dbReference>